<evidence type="ECO:0000313" key="3">
    <source>
        <dbReference type="Proteomes" id="UP000602510"/>
    </source>
</evidence>
<name>A0A833WFK3_PHYIN</name>
<sequence length="171" mass="19271">MCRYICLVAVAVLLACGSVFSTVVSQRTPTSSSEDDDVRMSLSKITSFTKNKYETLIKDLTKQFGDEAVAAKLVIWKEAKATTTVATKLQTEQLNLWLNNQKSVLVSKLAHNSGEQNHFSGLVFKSWAKKGYTPYRALTKVFKVPHEHLADKTWMMMVAERYAKYVAKKNV</sequence>
<feature type="chain" id="PRO_5032302409" description="RxLR effector protein" evidence="1">
    <location>
        <begin position="22"/>
        <end position="171"/>
    </location>
</feature>
<feature type="signal peptide" evidence="1">
    <location>
        <begin position="1"/>
        <end position="21"/>
    </location>
</feature>
<evidence type="ECO:0000313" key="2">
    <source>
        <dbReference type="EMBL" id="KAF4032180.1"/>
    </source>
</evidence>
<gene>
    <name evidence="2" type="ORF">GN244_ATG15949</name>
</gene>
<dbReference type="EMBL" id="WSZM01000505">
    <property type="protein sequence ID" value="KAF4032180.1"/>
    <property type="molecule type" value="Genomic_DNA"/>
</dbReference>
<organism evidence="2 3">
    <name type="scientific">Phytophthora infestans</name>
    <name type="common">Potato late blight agent</name>
    <name type="synonym">Botrytis infestans</name>
    <dbReference type="NCBI Taxonomy" id="4787"/>
    <lineage>
        <taxon>Eukaryota</taxon>
        <taxon>Sar</taxon>
        <taxon>Stramenopiles</taxon>
        <taxon>Oomycota</taxon>
        <taxon>Peronosporomycetes</taxon>
        <taxon>Peronosporales</taxon>
        <taxon>Peronosporaceae</taxon>
        <taxon>Phytophthora</taxon>
    </lineage>
</organism>
<protein>
    <recommendedName>
        <fullName evidence="4">RxLR effector protein</fullName>
    </recommendedName>
</protein>
<accession>A0A833WFK3</accession>
<dbReference type="PROSITE" id="PS51257">
    <property type="entry name" value="PROKAR_LIPOPROTEIN"/>
    <property type="match status" value="1"/>
</dbReference>
<keyword evidence="1" id="KW-0732">Signal</keyword>
<keyword evidence="3" id="KW-1185">Reference proteome</keyword>
<evidence type="ECO:0000256" key="1">
    <source>
        <dbReference type="SAM" id="SignalP"/>
    </source>
</evidence>
<dbReference type="AlphaFoldDB" id="A0A833WFK3"/>
<evidence type="ECO:0008006" key="4">
    <source>
        <dbReference type="Google" id="ProtNLM"/>
    </source>
</evidence>
<dbReference type="Proteomes" id="UP000602510">
    <property type="component" value="Unassembled WGS sequence"/>
</dbReference>
<comment type="caution">
    <text evidence="2">The sequence shown here is derived from an EMBL/GenBank/DDBJ whole genome shotgun (WGS) entry which is preliminary data.</text>
</comment>
<proteinExistence type="predicted"/>
<reference evidence="2" key="1">
    <citation type="submission" date="2020-04" db="EMBL/GenBank/DDBJ databases">
        <title>Hybrid Assembly of Korean Phytophthora infestans isolates.</title>
        <authorList>
            <person name="Prokchorchik M."/>
            <person name="Lee Y."/>
            <person name="Seo J."/>
            <person name="Cho J.-H."/>
            <person name="Park Y.-E."/>
            <person name="Jang D.-C."/>
            <person name="Im J.-S."/>
            <person name="Choi J.-G."/>
            <person name="Park H.-J."/>
            <person name="Lee G.-B."/>
            <person name="Lee Y.-G."/>
            <person name="Hong S.-Y."/>
            <person name="Cho K."/>
            <person name="Sohn K.H."/>
        </authorList>
    </citation>
    <scope>NUCLEOTIDE SEQUENCE</scope>
    <source>
        <strain evidence="2">KR_1_A1</strain>
    </source>
</reference>